<evidence type="ECO:0000256" key="3">
    <source>
        <dbReference type="ARBA" id="ARBA00022723"/>
    </source>
</evidence>
<dbReference type="InterPro" id="IPR036396">
    <property type="entry name" value="Cyt_P450_sf"/>
</dbReference>
<comment type="cofactor">
    <cofactor evidence="1">
        <name>heme</name>
        <dbReference type="ChEBI" id="CHEBI:30413"/>
    </cofactor>
</comment>
<dbReference type="GO" id="GO:0020037">
    <property type="term" value="F:heme binding"/>
    <property type="evidence" value="ECO:0007669"/>
    <property type="project" value="InterPro"/>
</dbReference>
<keyword evidence="7" id="KW-1185">Reference proteome</keyword>
<accession>A0AA89BC39</accession>
<evidence type="ECO:0008006" key="8">
    <source>
        <dbReference type="Google" id="ProtNLM"/>
    </source>
</evidence>
<evidence type="ECO:0000313" key="6">
    <source>
        <dbReference type="EMBL" id="KAK3031667.1"/>
    </source>
</evidence>
<evidence type="ECO:0000256" key="2">
    <source>
        <dbReference type="ARBA" id="ARBA00010617"/>
    </source>
</evidence>
<dbReference type="Proteomes" id="UP001188597">
    <property type="component" value="Unassembled WGS sequence"/>
</dbReference>
<evidence type="ECO:0000256" key="4">
    <source>
        <dbReference type="ARBA" id="ARBA00023002"/>
    </source>
</evidence>
<dbReference type="EMBL" id="JAVXUP010000297">
    <property type="protein sequence ID" value="KAK3031667.1"/>
    <property type="molecule type" value="Genomic_DNA"/>
</dbReference>
<evidence type="ECO:0000256" key="5">
    <source>
        <dbReference type="ARBA" id="ARBA00023004"/>
    </source>
</evidence>
<dbReference type="SUPFAM" id="SSF48264">
    <property type="entry name" value="Cytochrome P450"/>
    <property type="match status" value="1"/>
</dbReference>
<dbReference type="AlphaFoldDB" id="A0AA89BC39"/>
<keyword evidence="4" id="KW-0560">Oxidoreductase</keyword>
<dbReference type="Pfam" id="PF00067">
    <property type="entry name" value="p450"/>
    <property type="match status" value="1"/>
</dbReference>
<sequence length="100" mass="11712">MTRVIYYHHSQRQLWKVKRFFNIGSEKHRWASVARVRAFAKQVVKEKKRELNEKSSLKSVDLLSRFLSSGISDEDFVTDIVISFILAGRDTTSAALTWFF</sequence>
<dbReference type="InterPro" id="IPR001128">
    <property type="entry name" value="Cyt_P450"/>
</dbReference>
<reference evidence="6" key="1">
    <citation type="submission" date="2022-12" db="EMBL/GenBank/DDBJ databases">
        <title>Draft genome assemblies for two species of Escallonia (Escalloniales).</title>
        <authorList>
            <person name="Chanderbali A."/>
            <person name="Dervinis C."/>
            <person name="Anghel I."/>
            <person name="Soltis D."/>
            <person name="Soltis P."/>
            <person name="Zapata F."/>
        </authorList>
    </citation>
    <scope>NUCLEOTIDE SEQUENCE</scope>
    <source>
        <strain evidence="6">UCBG64.0493</strain>
        <tissue evidence="6">Leaf</tissue>
    </source>
</reference>
<comment type="caution">
    <text evidence="6">The sequence shown here is derived from an EMBL/GenBank/DDBJ whole genome shotgun (WGS) entry which is preliminary data.</text>
</comment>
<gene>
    <name evidence="6" type="ORF">RJ639_035035</name>
</gene>
<dbReference type="Gene3D" id="1.10.630.10">
    <property type="entry name" value="Cytochrome P450"/>
    <property type="match status" value="1"/>
</dbReference>
<organism evidence="6 7">
    <name type="scientific">Escallonia herrerae</name>
    <dbReference type="NCBI Taxonomy" id="1293975"/>
    <lineage>
        <taxon>Eukaryota</taxon>
        <taxon>Viridiplantae</taxon>
        <taxon>Streptophyta</taxon>
        <taxon>Embryophyta</taxon>
        <taxon>Tracheophyta</taxon>
        <taxon>Spermatophyta</taxon>
        <taxon>Magnoliopsida</taxon>
        <taxon>eudicotyledons</taxon>
        <taxon>Gunneridae</taxon>
        <taxon>Pentapetalae</taxon>
        <taxon>asterids</taxon>
        <taxon>campanulids</taxon>
        <taxon>Escalloniales</taxon>
        <taxon>Escalloniaceae</taxon>
        <taxon>Escallonia</taxon>
    </lineage>
</organism>
<evidence type="ECO:0000313" key="7">
    <source>
        <dbReference type="Proteomes" id="UP001188597"/>
    </source>
</evidence>
<keyword evidence="5" id="KW-0408">Iron</keyword>
<dbReference type="PANTHER" id="PTHR24296">
    <property type="entry name" value="CYTOCHROME P450"/>
    <property type="match status" value="1"/>
</dbReference>
<dbReference type="GO" id="GO:0016705">
    <property type="term" value="F:oxidoreductase activity, acting on paired donors, with incorporation or reduction of molecular oxygen"/>
    <property type="evidence" value="ECO:0007669"/>
    <property type="project" value="InterPro"/>
</dbReference>
<dbReference type="GO" id="GO:0004497">
    <property type="term" value="F:monooxygenase activity"/>
    <property type="evidence" value="ECO:0007669"/>
    <property type="project" value="InterPro"/>
</dbReference>
<protein>
    <recommendedName>
        <fullName evidence="8">Cytochrome P450</fullName>
    </recommendedName>
</protein>
<name>A0AA89BC39_9ASTE</name>
<comment type="similarity">
    <text evidence="2">Belongs to the cytochrome P450 family.</text>
</comment>
<evidence type="ECO:0000256" key="1">
    <source>
        <dbReference type="ARBA" id="ARBA00001971"/>
    </source>
</evidence>
<keyword evidence="3" id="KW-0479">Metal-binding</keyword>
<dbReference type="GO" id="GO:0005506">
    <property type="term" value="F:iron ion binding"/>
    <property type="evidence" value="ECO:0007669"/>
    <property type="project" value="InterPro"/>
</dbReference>
<proteinExistence type="inferred from homology"/>